<dbReference type="InParanoid" id="A0A0G4GC51"/>
<accession>A0A0G4GC51</accession>
<sequence>MHMHDEKLEQQLIGKMLKSGERPMDNTESNVVYDNELPTPNRVLGPEPCAVTMDYRPDRLNVHVDSDRIITKISWG</sequence>
<proteinExistence type="predicted"/>
<evidence type="ECO:0000313" key="3">
    <source>
        <dbReference type="Proteomes" id="UP000041254"/>
    </source>
</evidence>
<gene>
    <name evidence="2" type="ORF">Vbra_22112</name>
</gene>
<dbReference type="VEuPathDB" id="CryptoDB:Vbra_22112"/>
<dbReference type="EMBL" id="CDMY01000614">
    <property type="protein sequence ID" value="CEM26426.1"/>
    <property type="molecule type" value="Genomic_DNA"/>
</dbReference>
<evidence type="ECO:0000256" key="1">
    <source>
        <dbReference type="SAM" id="MobiDB-lite"/>
    </source>
</evidence>
<dbReference type="OrthoDB" id="10013825at2759"/>
<dbReference type="PANTHER" id="PTHR39600">
    <property type="entry name" value="PEPTIDASE INHIBITOR I78 FAMILY PROTEIN"/>
    <property type="match status" value="1"/>
</dbReference>
<keyword evidence="3" id="KW-1185">Reference proteome</keyword>
<evidence type="ECO:0000313" key="2">
    <source>
        <dbReference type="EMBL" id="CEM26426.1"/>
    </source>
</evidence>
<dbReference type="PANTHER" id="PTHR39600:SF1">
    <property type="entry name" value="PEPTIDASE INHIBITOR I78 FAMILY PROTEIN"/>
    <property type="match status" value="1"/>
</dbReference>
<dbReference type="AlphaFoldDB" id="A0A0G4GC51"/>
<dbReference type="Gene3D" id="3.30.10.10">
    <property type="entry name" value="Trypsin Inhibitor V, subunit A"/>
    <property type="match status" value="1"/>
</dbReference>
<feature type="region of interest" description="Disordered" evidence="1">
    <location>
        <begin position="19"/>
        <end position="46"/>
    </location>
</feature>
<reference evidence="2 3" key="1">
    <citation type="submission" date="2014-11" db="EMBL/GenBank/DDBJ databases">
        <authorList>
            <person name="Zhu J."/>
            <person name="Qi W."/>
            <person name="Song R."/>
        </authorList>
    </citation>
    <scope>NUCLEOTIDE SEQUENCE [LARGE SCALE GENOMIC DNA]</scope>
</reference>
<protein>
    <recommendedName>
        <fullName evidence="4">Peptidase inhibitor I78 family protein</fullName>
    </recommendedName>
</protein>
<organism evidence="2 3">
    <name type="scientific">Vitrella brassicaformis (strain CCMP3155)</name>
    <dbReference type="NCBI Taxonomy" id="1169540"/>
    <lineage>
        <taxon>Eukaryota</taxon>
        <taxon>Sar</taxon>
        <taxon>Alveolata</taxon>
        <taxon>Colpodellida</taxon>
        <taxon>Vitrellaceae</taxon>
        <taxon>Vitrella</taxon>
    </lineage>
</organism>
<name>A0A0G4GC51_VITBC</name>
<dbReference type="Proteomes" id="UP000041254">
    <property type="component" value="Unassembled WGS sequence"/>
</dbReference>
<evidence type="ECO:0008006" key="4">
    <source>
        <dbReference type="Google" id="ProtNLM"/>
    </source>
</evidence>